<dbReference type="PANTHER" id="PTHR45757:SF33">
    <property type="entry name" value="MAJOR FACILITATOR SUPERFAMILY (MFS) PROFILE DOMAIN-CONTAINING PROTEIN"/>
    <property type="match status" value="1"/>
</dbReference>
<dbReference type="InterPro" id="IPR011701">
    <property type="entry name" value="MFS"/>
</dbReference>
<feature type="transmembrane region" description="Helical" evidence="3">
    <location>
        <begin position="559"/>
        <end position="582"/>
    </location>
</feature>
<feature type="transmembrane region" description="Helical" evidence="3">
    <location>
        <begin position="306"/>
        <end position="328"/>
    </location>
</feature>
<dbReference type="GO" id="GO:0016020">
    <property type="term" value="C:membrane"/>
    <property type="evidence" value="ECO:0007669"/>
    <property type="project" value="UniProtKB-SubCell"/>
</dbReference>
<feature type="transmembrane region" description="Helical" evidence="3">
    <location>
        <begin position="626"/>
        <end position="652"/>
    </location>
</feature>
<dbReference type="Pfam" id="PF07690">
    <property type="entry name" value="MFS_1"/>
    <property type="match status" value="1"/>
</dbReference>
<dbReference type="GO" id="GO:0022857">
    <property type="term" value="F:transmembrane transporter activity"/>
    <property type="evidence" value="ECO:0007669"/>
    <property type="project" value="InterPro"/>
</dbReference>
<comment type="caution">
    <text evidence="5">The sequence shown here is derived from an EMBL/GenBank/DDBJ whole genome shotgun (WGS) entry which is preliminary data.</text>
</comment>
<comment type="subcellular location">
    <subcellularLocation>
        <location evidence="1">Membrane</location>
        <topology evidence="1">Multi-pass membrane protein</topology>
    </subcellularLocation>
</comment>
<evidence type="ECO:0000256" key="3">
    <source>
        <dbReference type="SAM" id="Phobius"/>
    </source>
</evidence>
<dbReference type="EMBL" id="JAKKPZ010000006">
    <property type="protein sequence ID" value="KAI1720413.1"/>
    <property type="molecule type" value="Genomic_DNA"/>
</dbReference>
<keyword evidence="3" id="KW-0472">Membrane</keyword>
<proteinExistence type="predicted"/>
<keyword evidence="3" id="KW-1133">Transmembrane helix</keyword>
<evidence type="ECO:0000259" key="4">
    <source>
        <dbReference type="PROSITE" id="PS50850"/>
    </source>
</evidence>
<keyword evidence="6" id="KW-1185">Reference proteome</keyword>
<evidence type="ECO:0000256" key="1">
    <source>
        <dbReference type="ARBA" id="ARBA00004141"/>
    </source>
</evidence>
<feature type="domain" description="Major facilitator superfamily (MFS) profile" evidence="4">
    <location>
        <begin position="267"/>
        <end position="688"/>
    </location>
</feature>
<evidence type="ECO:0000313" key="5">
    <source>
        <dbReference type="EMBL" id="KAI1720413.1"/>
    </source>
</evidence>
<feature type="transmembrane region" description="Helical" evidence="3">
    <location>
        <begin position="335"/>
        <end position="355"/>
    </location>
</feature>
<feature type="region of interest" description="Disordered" evidence="2">
    <location>
        <begin position="99"/>
        <end position="122"/>
    </location>
</feature>
<reference evidence="5" key="1">
    <citation type="submission" date="2022-01" db="EMBL/GenBank/DDBJ databases">
        <title>Genome Sequence Resource for Two Populations of Ditylenchus destructor, the Migratory Endoparasitic Phytonematode.</title>
        <authorList>
            <person name="Zhang H."/>
            <person name="Lin R."/>
            <person name="Xie B."/>
        </authorList>
    </citation>
    <scope>NUCLEOTIDE SEQUENCE</scope>
    <source>
        <strain evidence="5">BazhouSP</strain>
    </source>
</reference>
<gene>
    <name evidence="5" type="ORF">DdX_05803</name>
</gene>
<dbReference type="PROSITE" id="PS50850">
    <property type="entry name" value="MFS"/>
    <property type="match status" value="1"/>
</dbReference>
<protein>
    <submittedName>
        <fullName evidence="5">Major facilitator superfamily domain-containing protein</fullName>
    </submittedName>
</protein>
<feature type="transmembrane region" description="Helical" evidence="3">
    <location>
        <begin position="594"/>
        <end position="614"/>
    </location>
</feature>
<evidence type="ECO:0000256" key="2">
    <source>
        <dbReference type="SAM" id="MobiDB-lite"/>
    </source>
</evidence>
<dbReference type="Gene3D" id="1.20.1250.20">
    <property type="entry name" value="MFS general substrate transporter like domains"/>
    <property type="match status" value="2"/>
</dbReference>
<organism evidence="5 6">
    <name type="scientific">Ditylenchus destructor</name>
    <dbReference type="NCBI Taxonomy" id="166010"/>
    <lineage>
        <taxon>Eukaryota</taxon>
        <taxon>Metazoa</taxon>
        <taxon>Ecdysozoa</taxon>
        <taxon>Nematoda</taxon>
        <taxon>Chromadorea</taxon>
        <taxon>Rhabditida</taxon>
        <taxon>Tylenchina</taxon>
        <taxon>Tylenchomorpha</taxon>
        <taxon>Sphaerularioidea</taxon>
        <taxon>Anguinidae</taxon>
        <taxon>Anguininae</taxon>
        <taxon>Ditylenchus</taxon>
    </lineage>
</organism>
<feature type="transmembrane region" description="Helical" evidence="3">
    <location>
        <begin position="527"/>
        <end position="547"/>
    </location>
</feature>
<feature type="transmembrane region" description="Helical" evidence="3">
    <location>
        <begin position="428"/>
        <end position="446"/>
    </location>
</feature>
<dbReference type="Proteomes" id="UP001201812">
    <property type="component" value="Unassembled WGS sequence"/>
</dbReference>
<sequence length="741" mass="79944">MTEVCKEFLGQGPSQSEPFPFILLEGKPAANPKFHVRASSLKTKCEETKGRPDILGRIKRCDSVSSVQSDSPADEDQDGDFNLSYISTSADSTYHHNSAPILAQSGNQNNRTRENENGSRMGNNAGIGIASVFKMDEILPSFSEGVYSSLIEPESTGSRSQPNLSTGEKVRSGRTLFQLISAKIDQNKSFRSVNGSTCNKKSSSGFLPFCSPKIPQHSGSTSPAGNWICGLFRRNNSVNLSSESLAESDTKSYSKGYFRYLLLLISILCMTSTRSNELSFNFTVICMTSNSSVNNDTPISMKPRELSAAFAGGGIGAIAMVLPVVYALHYFGPRLVFASLLAWSGVATFAIPFLARISPLVMVPARIIQGLALSAVLPLMGCISAEWAPVSEIGKFMTLLSSAGQLSQILTMPLSAHLCVTSGWSSVYYTHGIISAILAVSFFLLYRSSPRKHPCVNPRELEFITQGAKAQTKKERRVPYAQIFRSKAVWAVWIAFLGNSFGFQLIVQFMPTFLNKVLNVPIAKTGMVAIIPPITQLMVKVVAGYVCDGITSISELTKLKVFNSMAMVGCGLFLLPLGYLSPSQSPGVGDGECMWTALVCFTCSISCLGMVACSSMKSATLVARTYTHFVMGVVQLVVCVGMLLVPIIVSWLAPNNAITEWRSVFFLVFMILLASDAVFCRYCSAEPASWAIASVACDAPEPLIEDDANQLTVTGAESIVKNDSNMAPASSPVDKTAHGQV</sequence>
<dbReference type="SUPFAM" id="SSF103473">
    <property type="entry name" value="MFS general substrate transporter"/>
    <property type="match status" value="1"/>
</dbReference>
<feature type="transmembrane region" description="Helical" evidence="3">
    <location>
        <begin position="664"/>
        <end position="683"/>
    </location>
</feature>
<dbReference type="AlphaFoldDB" id="A0AAD4N9J9"/>
<name>A0AAD4N9J9_9BILA</name>
<keyword evidence="3" id="KW-0812">Transmembrane</keyword>
<dbReference type="PANTHER" id="PTHR45757">
    <property type="entry name" value="PROTEIN CBG23364-RELATED"/>
    <property type="match status" value="1"/>
</dbReference>
<evidence type="ECO:0000313" key="6">
    <source>
        <dbReference type="Proteomes" id="UP001201812"/>
    </source>
</evidence>
<feature type="transmembrane region" description="Helical" evidence="3">
    <location>
        <begin position="488"/>
        <end position="507"/>
    </location>
</feature>
<dbReference type="InterPro" id="IPR020846">
    <property type="entry name" value="MFS_dom"/>
</dbReference>
<accession>A0AAD4N9J9</accession>
<dbReference type="InterPro" id="IPR036259">
    <property type="entry name" value="MFS_trans_sf"/>
</dbReference>